<name>A0ABQ0LJS2_MYCCL</name>
<proteinExistence type="predicted"/>
<accession>A0ABQ0LJS2</accession>
<dbReference type="EMBL" id="DF846293">
    <property type="protein sequence ID" value="GAT50141.1"/>
    <property type="molecule type" value="Genomic_DNA"/>
</dbReference>
<evidence type="ECO:0000313" key="2">
    <source>
        <dbReference type="EMBL" id="GAT50141.1"/>
    </source>
</evidence>
<feature type="region of interest" description="Disordered" evidence="1">
    <location>
        <begin position="620"/>
        <end position="651"/>
    </location>
</feature>
<feature type="compositionally biased region" description="Basic and acidic residues" evidence="1">
    <location>
        <begin position="628"/>
        <end position="638"/>
    </location>
</feature>
<gene>
    <name evidence="2" type="ORF">MCHLO_07414</name>
</gene>
<evidence type="ECO:0000256" key="1">
    <source>
        <dbReference type="SAM" id="MobiDB-lite"/>
    </source>
</evidence>
<reference evidence="2" key="1">
    <citation type="submission" date="2014-09" db="EMBL/GenBank/DDBJ databases">
        <title>Genome sequence of the luminous mushroom Mycena chlorophos for searching fungal bioluminescence genes.</title>
        <authorList>
            <person name="Tanaka Y."/>
            <person name="Kasuga D."/>
            <person name="Oba Y."/>
            <person name="Hase S."/>
            <person name="Sato K."/>
            <person name="Oba Y."/>
            <person name="Sakakibara Y."/>
        </authorList>
    </citation>
    <scope>NUCLEOTIDE SEQUENCE</scope>
</reference>
<keyword evidence="3" id="KW-1185">Reference proteome</keyword>
<dbReference type="Proteomes" id="UP000815677">
    <property type="component" value="Unassembled WGS sequence"/>
</dbReference>
<protein>
    <submittedName>
        <fullName evidence="2">Uncharacterized protein</fullName>
    </submittedName>
</protein>
<evidence type="ECO:0000313" key="3">
    <source>
        <dbReference type="Proteomes" id="UP000815677"/>
    </source>
</evidence>
<sequence length="651" mass="71277">MGQRAPIKPRQLSTLIHHHPPSSTMEELRCRYLIRPQYAASSYAPKAHVWKRKENGQILSIKTPNKQYAVAILTVIGKVSENALFVDGLGGWRSTFENTPIHKAKYQMQMERPEGTSFAPDWDVAVGTIQKFQNQVKGTLSARNLIIGDNADEPYLRFMQHAFEERTNTNNQQGFDTDMWTVPDEYELQFYEAGQRYAFTPIKAFDIDGERLGSADIADGLRGNVVEVHFSIRHYRLRDAKNELYDSFTGHIEDVWVLQHCAPMTKNVHVNWRELLATTVPVAAPTATPVRANPPALPQTPTPAATMQVDPAQSLTPVRGHRGGQPLMIRHAAQASALRSHLVPIRQISAVPETTNDTSGQSAVVDASSAHPGVDIAVGAEDMVDEPAPTRTAAATNVTALPAEAQVQDTSMLVDTTGEPAAETTTKTSAAPDIEPRVRFEMPTQASRVDLFPNPAVLMGHRFTPLAAEYNPSMLMGSDRHFSASTRASITAGQRVAGEFQDGSPRLSGEPSFAFDSSDMGPTSMEASSMNSVTANSMNESDGGSMMTFQQNSQDMSIEEDGVFVVSPSTSGITRGNLFRGPMLSTTMPVTSTPFNTPTRELGELPELTASDYEMVSVPVRKTSATRKSKEKEKDQTVIRRSSRNRSTGEV</sequence>
<organism evidence="2 3">
    <name type="scientific">Mycena chlorophos</name>
    <name type="common">Agaric fungus</name>
    <name type="synonym">Agaricus chlorophos</name>
    <dbReference type="NCBI Taxonomy" id="658473"/>
    <lineage>
        <taxon>Eukaryota</taxon>
        <taxon>Fungi</taxon>
        <taxon>Dikarya</taxon>
        <taxon>Basidiomycota</taxon>
        <taxon>Agaricomycotina</taxon>
        <taxon>Agaricomycetes</taxon>
        <taxon>Agaricomycetidae</taxon>
        <taxon>Agaricales</taxon>
        <taxon>Marasmiineae</taxon>
        <taxon>Mycenaceae</taxon>
        <taxon>Mycena</taxon>
    </lineage>
</organism>
<feature type="region of interest" description="Disordered" evidence="1">
    <location>
        <begin position="1"/>
        <end position="20"/>
    </location>
</feature>